<dbReference type="AlphaFoldDB" id="A0A246BAT7"/>
<keyword evidence="4" id="KW-0808">Transferase</keyword>
<reference evidence="11 12" key="2">
    <citation type="submission" date="2017-05" db="EMBL/GenBank/DDBJ databases">
        <title>Genome of Chryseobacterium haifense.</title>
        <authorList>
            <person name="Newman J.D."/>
        </authorList>
    </citation>
    <scope>NUCLEOTIDE SEQUENCE [LARGE SCALE GENOMIC DNA]</scope>
    <source>
        <strain evidence="11 12">DSM 19056</strain>
    </source>
</reference>
<evidence type="ECO:0000256" key="3">
    <source>
        <dbReference type="ARBA" id="ARBA00022553"/>
    </source>
</evidence>
<dbReference type="GO" id="GO:0005524">
    <property type="term" value="F:ATP binding"/>
    <property type="evidence" value="ECO:0007669"/>
    <property type="project" value="UniProtKB-KW"/>
</dbReference>
<accession>A0A246BAT7</accession>
<evidence type="ECO:0000256" key="1">
    <source>
        <dbReference type="ARBA" id="ARBA00000085"/>
    </source>
</evidence>
<comment type="caution">
    <text evidence="11">The sequence shown here is derived from an EMBL/GenBank/DDBJ whole genome shotgun (WGS) entry which is preliminary data.</text>
</comment>
<evidence type="ECO:0000256" key="2">
    <source>
        <dbReference type="ARBA" id="ARBA00012438"/>
    </source>
</evidence>
<evidence type="ECO:0000256" key="7">
    <source>
        <dbReference type="ARBA" id="ARBA00022840"/>
    </source>
</evidence>
<gene>
    <name evidence="11" type="ORF">AP75_03885</name>
</gene>
<dbReference type="EC" id="2.7.13.3" evidence="2"/>
<dbReference type="Pfam" id="PF07730">
    <property type="entry name" value="HisKA_3"/>
    <property type="match status" value="1"/>
</dbReference>
<dbReference type="GO" id="GO:0000155">
    <property type="term" value="F:phosphorelay sensor kinase activity"/>
    <property type="evidence" value="ECO:0007669"/>
    <property type="project" value="InterPro"/>
</dbReference>
<keyword evidence="12" id="KW-1185">Reference proteome</keyword>
<dbReference type="Proteomes" id="UP000197587">
    <property type="component" value="Unassembled WGS sequence"/>
</dbReference>
<dbReference type="RefSeq" id="WP_031502238.1">
    <property type="nucleotide sequence ID" value="NZ_JASZ02000005.1"/>
</dbReference>
<dbReference type="InterPro" id="IPR036890">
    <property type="entry name" value="HATPase_C_sf"/>
</dbReference>
<proteinExistence type="predicted"/>
<dbReference type="EMBL" id="JASZ02000005">
    <property type="protein sequence ID" value="OWK98802.1"/>
    <property type="molecule type" value="Genomic_DNA"/>
</dbReference>
<evidence type="ECO:0000256" key="6">
    <source>
        <dbReference type="ARBA" id="ARBA00022777"/>
    </source>
</evidence>
<keyword evidence="9" id="KW-0812">Transmembrane</keyword>
<dbReference type="CDD" id="cd16917">
    <property type="entry name" value="HATPase_UhpB-NarQ-NarX-like"/>
    <property type="match status" value="1"/>
</dbReference>
<comment type="catalytic activity">
    <reaction evidence="1">
        <text>ATP + protein L-histidine = ADP + protein N-phospho-L-histidine.</text>
        <dbReference type="EC" id="2.7.13.3"/>
    </reaction>
</comment>
<evidence type="ECO:0000256" key="9">
    <source>
        <dbReference type="SAM" id="Phobius"/>
    </source>
</evidence>
<sequence>MKTNEVDILIIFSTIIILFVVLMMVAIYGIFVKKKSQLLLSQQRKEAIFEHELAKSQVEIQEQTLNYIGQELHDDLGQKLSVARLMTNKISFSDDKVRVEIAEEINLLLGECIQDIRNLSKVFITKQVKQFGFIESLEREIFRIKRLDLLNVDYQNNNQELKINSNHALILFRIVQECINNVIKHSQSKDLQLLVIDSPENLNIEINDNGVGFNSALENDGSGIKNMGSRAKLINAELLINSLENIGTKVCVSYKK</sequence>
<reference evidence="11 12" key="1">
    <citation type="submission" date="2014-01" db="EMBL/GenBank/DDBJ databases">
        <authorList>
            <consortium name="Genome Consortium for Active Teaching"/>
            <person name="Sontag T.C."/>
            <person name="Newman J.D."/>
        </authorList>
    </citation>
    <scope>NUCLEOTIDE SEQUENCE [LARGE SCALE GENOMIC DNA]</scope>
    <source>
        <strain evidence="11 12">DSM 19056</strain>
    </source>
</reference>
<evidence type="ECO:0000259" key="10">
    <source>
        <dbReference type="Pfam" id="PF07730"/>
    </source>
</evidence>
<keyword evidence="7" id="KW-0067">ATP-binding</keyword>
<keyword evidence="9" id="KW-0472">Membrane</keyword>
<keyword evidence="3" id="KW-0597">Phosphoprotein</keyword>
<organism evidence="11 12">
    <name type="scientific">Kaistella haifensis DSM 19056</name>
    <dbReference type="NCBI Taxonomy" id="1450526"/>
    <lineage>
        <taxon>Bacteria</taxon>
        <taxon>Pseudomonadati</taxon>
        <taxon>Bacteroidota</taxon>
        <taxon>Flavobacteriia</taxon>
        <taxon>Flavobacteriales</taxon>
        <taxon>Weeksellaceae</taxon>
        <taxon>Chryseobacterium group</taxon>
        <taxon>Kaistella</taxon>
    </lineage>
</organism>
<evidence type="ECO:0000256" key="8">
    <source>
        <dbReference type="ARBA" id="ARBA00023012"/>
    </source>
</evidence>
<feature type="domain" description="Signal transduction histidine kinase subgroup 3 dimerisation and phosphoacceptor" evidence="10">
    <location>
        <begin position="68"/>
        <end position="122"/>
    </location>
</feature>
<keyword evidence="6 11" id="KW-0418">Kinase</keyword>
<evidence type="ECO:0000313" key="11">
    <source>
        <dbReference type="EMBL" id="OWK98802.1"/>
    </source>
</evidence>
<dbReference type="InterPro" id="IPR050482">
    <property type="entry name" value="Sensor_HK_TwoCompSys"/>
</dbReference>
<feature type="transmembrane region" description="Helical" evidence="9">
    <location>
        <begin position="6"/>
        <end position="31"/>
    </location>
</feature>
<evidence type="ECO:0000256" key="5">
    <source>
        <dbReference type="ARBA" id="ARBA00022741"/>
    </source>
</evidence>
<keyword evidence="5" id="KW-0547">Nucleotide-binding</keyword>
<name>A0A246BAT7_9FLAO</name>
<protein>
    <recommendedName>
        <fullName evidence="2">histidine kinase</fullName>
        <ecNumber evidence="2">2.7.13.3</ecNumber>
    </recommendedName>
</protein>
<evidence type="ECO:0000313" key="12">
    <source>
        <dbReference type="Proteomes" id="UP000197587"/>
    </source>
</evidence>
<dbReference type="PANTHER" id="PTHR24421">
    <property type="entry name" value="NITRATE/NITRITE SENSOR PROTEIN NARX-RELATED"/>
    <property type="match status" value="1"/>
</dbReference>
<evidence type="ECO:0000256" key="4">
    <source>
        <dbReference type="ARBA" id="ARBA00022679"/>
    </source>
</evidence>
<keyword evidence="8" id="KW-0902">Two-component regulatory system</keyword>
<dbReference type="InterPro" id="IPR011712">
    <property type="entry name" value="Sig_transdc_His_kin_sub3_dim/P"/>
</dbReference>
<dbReference type="Gene3D" id="3.30.565.10">
    <property type="entry name" value="Histidine kinase-like ATPase, C-terminal domain"/>
    <property type="match status" value="1"/>
</dbReference>
<dbReference type="SUPFAM" id="SSF55874">
    <property type="entry name" value="ATPase domain of HSP90 chaperone/DNA topoisomerase II/histidine kinase"/>
    <property type="match status" value="1"/>
</dbReference>
<dbReference type="PANTHER" id="PTHR24421:SF10">
    <property type="entry name" value="NITRATE_NITRITE SENSOR PROTEIN NARQ"/>
    <property type="match status" value="1"/>
</dbReference>
<keyword evidence="9" id="KW-1133">Transmembrane helix</keyword>
<dbReference type="GO" id="GO:0016020">
    <property type="term" value="C:membrane"/>
    <property type="evidence" value="ECO:0007669"/>
    <property type="project" value="InterPro"/>
</dbReference>
<dbReference type="GO" id="GO:0046983">
    <property type="term" value="F:protein dimerization activity"/>
    <property type="evidence" value="ECO:0007669"/>
    <property type="project" value="InterPro"/>
</dbReference>